<dbReference type="PROSITE" id="PS50893">
    <property type="entry name" value="ABC_TRANSPORTER_2"/>
    <property type="match status" value="1"/>
</dbReference>
<proteinExistence type="predicted"/>
<dbReference type="EMBL" id="DLUG01000190">
    <property type="protein sequence ID" value="DAB35988.1"/>
    <property type="molecule type" value="Genomic_DNA"/>
</dbReference>
<dbReference type="InterPro" id="IPR027417">
    <property type="entry name" value="P-loop_NTPase"/>
</dbReference>
<keyword evidence="3 5" id="KW-0067">ATP-binding</keyword>
<accession>A0A2D3W6F7</accession>
<dbReference type="InterPro" id="IPR017871">
    <property type="entry name" value="ABC_transporter-like_CS"/>
</dbReference>
<organism evidence="5 6">
    <name type="scientific">Sulfurospirillum cavolei</name>
    <dbReference type="NCBI Taxonomy" id="366522"/>
    <lineage>
        <taxon>Bacteria</taxon>
        <taxon>Pseudomonadati</taxon>
        <taxon>Campylobacterota</taxon>
        <taxon>Epsilonproteobacteria</taxon>
        <taxon>Campylobacterales</taxon>
        <taxon>Sulfurospirillaceae</taxon>
        <taxon>Sulfurospirillum</taxon>
    </lineage>
</organism>
<keyword evidence="1" id="KW-0813">Transport</keyword>
<dbReference type="SUPFAM" id="SSF52540">
    <property type="entry name" value="P-loop containing nucleoside triphosphate hydrolases"/>
    <property type="match status" value="1"/>
</dbReference>
<dbReference type="SMART" id="SM00382">
    <property type="entry name" value="AAA"/>
    <property type="match status" value="1"/>
</dbReference>
<dbReference type="Gene3D" id="3.40.50.300">
    <property type="entry name" value="P-loop containing nucleotide triphosphate hydrolases"/>
    <property type="match status" value="1"/>
</dbReference>
<evidence type="ECO:0000313" key="6">
    <source>
        <dbReference type="Proteomes" id="UP000231638"/>
    </source>
</evidence>
<dbReference type="PROSITE" id="PS00211">
    <property type="entry name" value="ABC_TRANSPORTER_1"/>
    <property type="match status" value="1"/>
</dbReference>
<dbReference type="PANTHER" id="PTHR42781">
    <property type="entry name" value="SPERMIDINE/PUTRESCINE IMPORT ATP-BINDING PROTEIN POTA"/>
    <property type="match status" value="1"/>
</dbReference>
<dbReference type="Proteomes" id="UP000231638">
    <property type="component" value="Unassembled WGS sequence"/>
</dbReference>
<dbReference type="InterPro" id="IPR050093">
    <property type="entry name" value="ABC_SmlMolc_Importer"/>
</dbReference>
<evidence type="ECO:0000259" key="4">
    <source>
        <dbReference type="PROSITE" id="PS50893"/>
    </source>
</evidence>
<dbReference type="AlphaFoldDB" id="A0A2D3W6F7"/>
<dbReference type="STRING" id="366522.GCA_001548055_01603"/>
<dbReference type="InterPro" id="IPR003593">
    <property type="entry name" value="AAA+_ATPase"/>
</dbReference>
<dbReference type="PANTHER" id="PTHR42781:SF4">
    <property type="entry name" value="SPERMIDINE_PUTRESCINE IMPORT ATP-BINDING PROTEIN POTA"/>
    <property type="match status" value="1"/>
</dbReference>
<sequence>MSYLSLQALTCKVGAFDLKDISFDVGEGEYFVILGHSGAGKTVILESIAGLHQVGGKLIFNNEEIMHKVPEERSIGFVYQDFALFPNLSVRENIRFAGRYKTIEDAESLFEDLVEFLGLEKLLERRIDNLSGGEKQRIAIARAIYARPKILLLDEPLSAIDPTFRNAIMKFLKDVHRRYGLTTLHVTHNFREASYLADRIAIVMDGCVQQVGSANEVLSHPSSLKVAEFLGFKNIFSTTLIDEDASKLFSIDPNDIMVSKEDTLTCDYRFSGTLDECMGIVDHFKLFITVGEEQFFVKMIKREHEGCSIHRGEAIYIGFNRKDVCYL</sequence>
<keyword evidence="2" id="KW-0547">Nucleotide-binding</keyword>
<reference evidence="5 6" key="1">
    <citation type="journal article" date="2017" name="Front. Microbiol.">
        <title>Comparative Genomic Analysis of the Class Epsilonproteobacteria and Proposed Reclassification to Epsilonbacteraeota (phyl. nov.).</title>
        <authorList>
            <person name="Waite D.W."/>
            <person name="Vanwonterghem I."/>
            <person name="Rinke C."/>
            <person name="Parks D.H."/>
            <person name="Zhang Y."/>
            <person name="Takai K."/>
            <person name="Sievert S.M."/>
            <person name="Simon J."/>
            <person name="Campbell B.J."/>
            <person name="Hanson T.E."/>
            <person name="Woyke T."/>
            <person name="Klotz M.G."/>
            <person name="Hugenholtz P."/>
        </authorList>
    </citation>
    <scope>NUCLEOTIDE SEQUENCE [LARGE SCALE GENOMIC DNA]</scope>
    <source>
        <strain evidence="5">UBA11420</strain>
    </source>
</reference>
<dbReference type="InterPro" id="IPR003439">
    <property type="entry name" value="ABC_transporter-like_ATP-bd"/>
</dbReference>
<dbReference type="GO" id="GO:0016887">
    <property type="term" value="F:ATP hydrolysis activity"/>
    <property type="evidence" value="ECO:0007669"/>
    <property type="project" value="InterPro"/>
</dbReference>
<evidence type="ECO:0000256" key="2">
    <source>
        <dbReference type="ARBA" id="ARBA00022741"/>
    </source>
</evidence>
<evidence type="ECO:0000256" key="3">
    <source>
        <dbReference type="ARBA" id="ARBA00022840"/>
    </source>
</evidence>
<evidence type="ECO:0000256" key="1">
    <source>
        <dbReference type="ARBA" id="ARBA00022448"/>
    </source>
</evidence>
<feature type="domain" description="ABC transporter" evidence="4">
    <location>
        <begin position="1"/>
        <end position="230"/>
    </location>
</feature>
<comment type="caution">
    <text evidence="5">The sequence shown here is derived from an EMBL/GenBank/DDBJ whole genome shotgun (WGS) entry which is preliminary data.</text>
</comment>
<name>A0A2D3W6F7_9BACT</name>
<protein>
    <submittedName>
        <fullName evidence="5">Sulfate ABC transporter ATP-binding protein</fullName>
    </submittedName>
</protein>
<evidence type="ECO:0000313" key="5">
    <source>
        <dbReference type="EMBL" id="DAB35988.1"/>
    </source>
</evidence>
<gene>
    <name evidence="5" type="ORF">CFH80_07230</name>
</gene>
<dbReference type="Pfam" id="PF00005">
    <property type="entry name" value="ABC_tran"/>
    <property type="match status" value="1"/>
</dbReference>
<dbReference type="GO" id="GO:0005524">
    <property type="term" value="F:ATP binding"/>
    <property type="evidence" value="ECO:0007669"/>
    <property type="project" value="UniProtKB-KW"/>
</dbReference>